<dbReference type="PROSITE" id="PS50180">
    <property type="entry name" value="GAE"/>
    <property type="match status" value="1"/>
</dbReference>
<evidence type="ECO:0000256" key="6">
    <source>
        <dbReference type="ARBA" id="ARBA00023034"/>
    </source>
</evidence>
<keyword evidence="8" id="KW-0968">Cytoplasmic vesicle</keyword>
<proteinExistence type="inferred from homology"/>
<dbReference type="PIRSF" id="PIRSF037094">
    <property type="entry name" value="AP1_complex_gamma"/>
    <property type="match status" value="1"/>
</dbReference>
<feature type="domain" description="GAE" evidence="9">
    <location>
        <begin position="648"/>
        <end position="713"/>
    </location>
</feature>
<name>A0A6A6NJC5_HEVBR</name>
<dbReference type="Proteomes" id="UP000467840">
    <property type="component" value="Chromosome 5"/>
</dbReference>
<evidence type="ECO:0000256" key="8">
    <source>
        <dbReference type="PIRNR" id="PIRNR037094"/>
    </source>
</evidence>
<evidence type="ECO:0000256" key="2">
    <source>
        <dbReference type="ARBA" id="ARBA00004555"/>
    </source>
</evidence>
<dbReference type="Gene3D" id="2.60.40.1230">
    <property type="match status" value="1"/>
</dbReference>
<evidence type="ECO:0000256" key="7">
    <source>
        <dbReference type="ARBA" id="ARBA00023136"/>
    </source>
</evidence>
<evidence type="ECO:0000313" key="10">
    <source>
        <dbReference type="EMBL" id="KAF2325341.1"/>
    </source>
</evidence>
<evidence type="ECO:0000256" key="5">
    <source>
        <dbReference type="ARBA" id="ARBA00022927"/>
    </source>
</evidence>
<evidence type="ECO:0000313" key="11">
    <source>
        <dbReference type="Proteomes" id="UP000467840"/>
    </source>
</evidence>
<dbReference type="InterPro" id="IPR002553">
    <property type="entry name" value="Clathrin/coatomer_adapt-like_N"/>
</dbReference>
<organism evidence="10 11">
    <name type="scientific">Hevea brasiliensis</name>
    <name type="common">Para rubber tree</name>
    <name type="synonym">Siphonia brasiliensis</name>
    <dbReference type="NCBI Taxonomy" id="3981"/>
    <lineage>
        <taxon>Eukaryota</taxon>
        <taxon>Viridiplantae</taxon>
        <taxon>Streptophyta</taxon>
        <taxon>Embryophyta</taxon>
        <taxon>Tracheophyta</taxon>
        <taxon>Spermatophyta</taxon>
        <taxon>Magnoliopsida</taxon>
        <taxon>eudicotyledons</taxon>
        <taxon>Gunneridae</taxon>
        <taxon>Pentapetalae</taxon>
        <taxon>rosids</taxon>
        <taxon>fabids</taxon>
        <taxon>Malpighiales</taxon>
        <taxon>Euphorbiaceae</taxon>
        <taxon>Crotonoideae</taxon>
        <taxon>Micrandreae</taxon>
        <taxon>Hevea</taxon>
    </lineage>
</organism>
<evidence type="ECO:0000259" key="9">
    <source>
        <dbReference type="PROSITE" id="PS50180"/>
    </source>
</evidence>
<keyword evidence="7 8" id="KW-0472">Membrane</keyword>
<dbReference type="InterPro" id="IPR016024">
    <property type="entry name" value="ARM-type_fold"/>
</dbReference>
<dbReference type="InterPro" id="IPR017107">
    <property type="entry name" value="AP1_complex_gsu"/>
</dbReference>
<dbReference type="InterPro" id="IPR008153">
    <property type="entry name" value="GAE_dom"/>
</dbReference>
<evidence type="ECO:0000256" key="4">
    <source>
        <dbReference type="ARBA" id="ARBA00022448"/>
    </source>
</evidence>
<dbReference type="SUPFAM" id="SSF48371">
    <property type="entry name" value="ARM repeat"/>
    <property type="match status" value="1"/>
</dbReference>
<dbReference type="Gene3D" id="1.25.10.10">
    <property type="entry name" value="Leucine-rich Repeat Variant"/>
    <property type="match status" value="2"/>
</dbReference>
<dbReference type="GO" id="GO:0030121">
    <property type="term" value="C:AP-1 adaptor complex"/>
    <property type="evidence" value="ECO:0007669"/>
    <property type="project" value="InterPro"/>
</dbReference>
<dbReference type="AlphaFoldDB" id="A0A6A6NJC5"/>
<evidence type="ECO:0000256" key="3">
    <source>
        <dbReference type="ARBA" id="ARBA00006613"/>
    </source>
</evidence>
<dbReference type="InterPro" id="IPR011989">
    <property type="entry name" value="ARM-like"/>
</dbReference>
<keyword evidence="5 8" id="KW-0653">Protein transport</keyword>
<comment type="similarity">
    <text evidence="3 8">Belongs to the adaptor complexes large subunit family.</text>
</comment>
<dbReference type="InterPro" id="IPR050840">
    <property type="entry name" value="Adaptor_Complx_Large_Subunit"/>
</dbReference>
<gene>
    <name evidence="10" type="ORF">GH714_026803</name>
</gene>
<sequence>MNPFSSGTRLRDMIRAIRACKTAAEERAVIRKESAAIRAAINENDQDYRHRNLAKLMFIHMLGYPTHFGQMECLKLIASAGFPEKRIGYLGLMLLLDERQEVLMLVTNSLKQDLNHSNQYIVGLALCALGNICSAEMARDLAPEVERLLQFRDPNIRKKKCTEGLVRTLKDIINSPYAPEYDIAGITDPFLHIRLLKLLRMLGQGDADASDTMNDVLAQVATKAESNKNAGNAILYECVETIMSIEDNGGLRVLAINILGRFLSNRDNNIRYVALNMLMKAITVDAQAVQRHRATILECVKDSDASIRKRALELVYLLVNESNVKPLTKELIEYLEVSDQEFKGELTTKVCSIVEKFSPEKIWYIDQMLKVLIEAGNFVKDEVWHALIVAISNASDLHGYTVRALYRSFQTSAEQETLVRVAVWCIGEYGDMLVNNVGVLDIEDPTTEDQGYNFQYKGSFVLELQQRSLEFNSIIEKHQNIRSALVERMPVLDEATFSGRRAGSLLTTVSTSSRASHNLPNGVAKPSAAPLVDLLDLSDDAPAPSSSDGNFLHDLLGVDLAPASAQSGSIPAHKPKAKSHEYEWSSSVELDLNPFRPKCYVGLQCDMFYALSSPLPSAPANSSVGASSMMDLLDGFASSPSKREDNGSVHPSIVAFESSNLRVTFNFSKPPGNPQMTLIQATFINLSSDAFTDLFSRQQFQSMKSGSIPYFCM</sequence>
<dbReference type="InterPro" id="IPR013041">
    <property type="entry name" value="Clathrin_app_Ig-like_sf"/>
</dbReference>
<reference evidence="10 11" key="1">
    <citation type="journal article" date="2020" name="Mol. Plant">
        <title>The Chromosome-Based Rubber Tree Genome Provides New Insights into Spurge Genome Evolution and Rubber Biosynthesis.</title>
        <authorList>
            <person name="Liu J."/>
            <person name="Shi C."/>
            <person name="Shi C.C."/>
            <person name="Li W."/>
            <person name="Zhang Q.J."/>
            <person name="Zhang Y."/>
            <person name="Li K."/>
            <person name="Lu H.F."/>
            <person name="Shi C."/>
            <person name="Zhu S.T."/>
            <person name="Xiao Z.Y."/>
            <person name="Nan H."/>
            <person name="Yue Y."/>
            <person name="Zhu X.G."/>
            <person name="Wu Y."/>
            <person name="Hong X.N."/>
            <person name="Fan G.Y."/>
            <person name="Tong Y."/>
            <person name="Zhang D."/>
            <person name="Mao C.L."/>
            <person name="Liu Y.L."/>
            <person name="Hao S.J."/>
            <person name="Liu W.Q."/>
            <person name="Lv M.Q."/>
            <person name="Zhang H.B."/>
            <person name="Liu Y."/>
            <person name="Hu-Tang G.R."/>
            <person name="Wang J.P."/>
            <person name="Wang J.H."/>
            <person name="Sun Y.H."/>
            <person name="Ni S.B."/>
            <person name="Chen W.B."/>
            <person name="Zhang X.C."/>
            <person name="Jiao Y.N."/>
            <person name="Eichler E.E."/>
            <person name="Li G.H."/>
            <person name="Liu X."/>
            <person name="Gao L.Z."/>
        </authorList>
    </citation>
    <scope>NUCLEOTIDE SEQUENCE [LARGE SCALE GENOMIC DNA]</scope>
    <source>
        <strain evidence="11">cv. GT1</strain>
        <tissue evidence="10">Leaf</tissue>
    </source>
</reference>
<dbReference type="Pfam" id="PF01602">
    <property type="entry name" value="Adaptin_N"/>
    <property type="match status" value="2"/>
</dbReference>
<dbReference type="GO" id="GO:0006886">
    <property type="term" value="P:intracellular protein transport"/>
    <property type="evidence" value="ECO:0007669"/>
    <property type="project" value="UniProtKB-UniRule"/>
</dbReference>
<dbReference type="PANTHER" id="PTHR22780">
    <property type="entry name" value="ADAPTIN, ALPHA/GAMMA/EPSILON"/>
    <property type="match status" value="1"/>
</dbReference>
<keyword evidence="4 8" id="KW-0813">Transport</keyword>
<dbReference type="EMBL" id="JAAGAX010000001">
    <property type="protein sequence ID" value="KAF2325341.1"/>
    <property type="molecule type" value="Genomic_DNA"/>
</dbReference>
<comment type="subcellular location">
    <subcellularLocation>
        <location evidence="1">Endomembrane system</location>
    </subcellularLocation>
    <subcellularLocation>
        <location evidence="2">Golgi apparatus</location>
    </subcellularLocation>
</comment>
<evidence type="ECO:0000256" key="1">
    <source>
        <dbReference type="ARBA" id="ARBA00004308"/>
    </source>
</evidence>
<keyword evidence="11" id="KW-1185">Reference proteome</keyword>
<accession>A0A6A6NJC5</accession>
<dbReference type="GO" id="GO:0016192">
    <property type="term" value="P:vesicle-mediated transport"/>
    <property type="evidence" value="ECO:0007669"/>
    <property type="project" value="InterPro"/>
</dbReference>
<keyword evidence="6 8" id="KW-0333">Golgi apparatus</keyword>
<comment type="caution">
    <text evidence="10">The sequence shown here is derived from an EMBL/GenBank/DDBJ whole genome shotgun (WGS) entry which is preliminary data.</text>
</comment>
<protein>
    <recommendedName>
        <fullName evidence="8">AP-1 complex subunit gamma</fullName>
    </recommendedName>
</protein>
<dbReference type="SUPFAM" id="SSF49348">
    <property type="entry name" value="Clathrin adaptor appendage domain"/>
    <property type="match status" value="1"/>
</dbReference>